<comment type="caution">
    <text evidence="2">The sequence shown here is derived from an EMBL/GenBank/DDBJ whole genome shotgun (WGS) entry which is preliminary data.</text>
</comment>
<dbReference type="EMBL" id="MZZM01000011">
    <property type="protein sequence ID" value="ORJ63193.1"/>
    <property type="molecule type" value="Genomic_DNA"/>
</dbReference>
<dbReference type="AlphaFoldDB" id="A0A1X0YDP8"/>
<reference evidence="2 3" key="1">
    <citation type="submission" date="2017-03" db="EMBL/GenBank/DDBJ databases">
        <title>Genomic insights into Mycobacterium simiae human colonization.</title>
        <authorList>
            <person name="Steffani J.L."/>
            <person name="Brunck M.E."/>
            <person name="Cruz E."/>
            <person name="Montiel R."/>
            <person name="Barona F."/>
        </authorList>
    </citation>
    <scope>NUCLEOTIDE SEQUENCE [LARGE SCALE GENOMIC DNA]</scope>
    <source>
        <strain evidence="2 3">MsiGto</strain>
    </source>
</reference>
<dbReference type="PANTHER" id="PTHR45763">
    <property type="entry name" value="HYDROLASE, ALPHA/BETA FOLD FAMILY PROTEIN, EXPRESSED-RELATED"/>
    <property type="match status" value="1"/>
</dbReference>
<protein>
    <submittedName>
        <fullName evidence="2">Alpha/beta hydrolase</fullName>
    </submittedName>
</protein>
<proteinExistence type="predicted"/>
<dbReference type="PANTHER" id="PTHR45763:SF46">
    <property type="entry name" value="AB HYDROLASE-1 DOMAIN-CONTAINING PROTEIN"/>
    <property type="match status" value="1"/>
</dbReference>
<dbReference type="InterPro" id="IPR000073">
    <property type="entry name" value="AB_hydrolase_1"/>
</dbReference>
<gene>
    <name evidence="2" type="ORF">B5M45_05750</name>
</gene>
<evidence type="ECO:0000313" key="2">
    <source>
        <dbReference type="EMBL" id="ORJ63193.1"/>
    </source>
</evidence>
<dbReference type="Pfam" id="PF00561">
    <property type="entry name" value="Abhydrolase_1"/>
    <property type="match status" value="1"/>
</dbReference>
<dbReference type="InterPro" id="IPR029058">
    <property type="entry name" value="AB_hydrolase_fold"/>
</dbReference>
<keyword evidence="3" id="KW-1185">Reference proteome</keyword>
<sequence>MVGSRRHRQCPTPHAVTRFGIVRDATLPVVWTLPADCRGGEVLSEGRLSIGHRTVTYLEAGDPSGPVVLHNHGGPSSRLEARLFDTAATINGLRFVCADRPGIGASDPQPGRSFKSWADDLLQLADSFAAQRFAVTGWSEGGPFALAAAAYLDPMRLVHVASIGGASYGTFGANWAARYQSRVDALGGRLALGFRPGLQLMYWLLGATAKHFEHQFANSIIKSVNAADRAVLADDEVMMLFLATCRECFRHGSAGLVVDATLLYQAWPFDLTQVRRPIHFWQGSSDTLVPEAINKSVADNTPEAIWHPITDGGHFIAVSHAAEILAAVAKDLASQSD</sequence>
<name>A0A1X0YDP8_MYCSI</name>
<dbReference type="Gene3D" id="3.40.50.1820">
    <property type="entry name" value="alpha/beta hydrolase"/>
    <property type="match status" value="1"/>
</dbReference>
<evidence type="ECO:0000313" key="3">
    <source>
        <dbReference type="Proteomes" id="UP000193040"/>
    </source>
</evidence>
<dbReference type="STRING" id="1784.VC42_08115"/>
<dbReference type="GO" id="GO:0016787">
    <property type="term" value="F:hydrolase activity"/>
    <property type="evidence" value="ECO:0007669"/>
    <property type="project" value="UniProtKB-KW"/>
</dbReference>
<accession>A0A1X0YDP8</accession>
<feature type="domain" description="AB hydrolase-1" evidence="1">
    <location>
        <begin position="66"/>
        <end position="319"/>
    </location>
</feature>
<dbReference type="SUPFAM" id="SSF53474">
    <property type="entry name" value="alpha/beta-Hydrolases"/>
    <property type="match status" value="1"/>
</dbReference>
<keyword evidence="2" id="KW-0378">Hydrolase</keyword>
<organism evidence="2 3">
    <name type="scientific">Mycobacterium simiae</name>
    <name type="common">Mycobacterium habana</name>
    <dbReference type="NCBI Taxonomy" id="1784"/>
    <lineage>
        <taxon>Bacteria</taxon>
        <taxon>Bacillati</taxon>
        <taxon>Actinomycetota</taxon>
        <taxon>Actinomycetes</taxon>
        <taxon>Mycobacteriales</taxon>
        <taxon>Mycobacteriaceae</taxon>
        <taxon>Mycobacterium</taxon>
        <taxon>Mycobacterium simiae complex</taxon>
    </lineage>
</organism>
<dbReference type="Proteomes" id="UP000193040">
    <property type="component" value="Unassembled WGS sequence"/>
</dbReference>
<evidence type="ECO:0000259" key="1">
    <source>
        <dbReference type="Pfam" id="PF00561"/>
    </source>
</evidence>